<protein>
    <submittedName>
        <fullName evidence="1">Uncharacterized protein</fullName>
    </submittedName>
</protein>
<keyword evidence="2" id="KW-1185">Reference proteome</keyword>
<name>A0A2Z6B3P3_9BACT</name>
<evidence type="ECO:0000313" key="2">
    <source>
        <dbReference type="Proteomes" id="UP000269883"/>
    </source>
</evidence>
<sequence length="275" mass="30832">MQNSQARGKEMKTTMTAIIPFDFGNGKHAPDTLAGYLGRRVSSYHRMGTVIKAEPVGFPTRGADGSEMPNARLHIVYPNTDEYGAAVSVTNAAMVAECGKTVLHWSYYEPEEGKADSREIDELKAAAEHDTRNRDFARNLAQEKARAEKAKAEQLWQELPPTWAKAAIVAELDENQSDTMSDYYAHRTTKTVVLAWSKHTRNLFPEMRKAAKQFEETAYLAESSKDAEHRENYSMGGGTYLKDGFRHADGWSIHKVSFKYGRPTFVADFSPVKEA</sequence>
<accession>A0A2Z6B3P3</accession>
<keyword evidence="1" id="KW-0614">Plasmid</keyword>
<gene>
    <name evidence="1" type="ORF">DFE_A0010</name>
</gene>
<dbReference type="KEGG" id="dfl:DFE_A0010"/>
<dbReference type="AlphaFoldDB" id="A0A2Z6B3P3"/>
<organism evidence="1 2">
    <name type="scientific">Desulfovibrio ferrophilus</name>
    <dbReference type="NCBI Taxonomy" id="241368"/>
    <lineage>
        <taxon>Bacteria</taxon>
        <taxon>Pseudomonadati</taxon>
        <taxon>Thermodesulfobacteriota</taxon>
        <taxon>Desulfovibrionia</taxon>
        <taxon>Desulfovibrionales</taxon>
        <taxon>Desulfovibrionaceae</taxon>
        <taxon>Desulfovibrio</taxon>
    </lineage>
</organism>
<reference evidence="1 2" key="1">
    <citation type="journal article" date="2018" name="Sci. Adv.">
        <title>Multi-heme cytochromes provide a pathway for survival in energy-limited environments.</title>
        <authorList>
            <person name="Deng X."/>
            <person name="Dohmae N."/>
            <person name="Nealson K.H."/>
            <person name="Hashimoto K."/>
            <person name="Okamoto A."/>
        </authorList>
    </citation>
    <scope>NUCLEOTIDE SEQUENCE [LARGE SCALE GENOMIC DNA]</scope>
    <source>
        <strain evidence="1 2">IS5</strain>
        <plasmid evidence="2">pdfe dna</plasmid>
    </source>
</reference>
<geneLocation type="plasmid" evidence="2">
    <name>pdfe dna</name>
</geneLocation>
<evidence type="ECO:0000313" key="1">
    <source>
        <dbReference type="EMBL" id="BBD10111.1"/>
    </source>
</evidence>
<dbReference type="Proteomes" id="UP000269883">
    <property type="component" value="Plasmid pDFE"/>
</dbReference>
<proteinExistence type="predicted"/>
<dbReference type="EMBL" id="AP017379">
    <property type="protein sequence ID" value="BBD10111.1"/>
    <property type="molecule type" value="Genomic_DNA"/>
</dbReference>